<evidence type="ECO:0000313" key="3">
    <source>
        <dbReference type="Proteomes" id="UP001152747"/>
    </source>
</evidence>
<dbReference type="EMBL" id="CANHGI010000004">
    <property type="protein sequence ID" value="CAI5448632.1"/>
    <property type="molecule type" value="Genomic_DNA"/>
</dbReference>
<feature type="signal peptide" evidence="1">
    <location>
        <begin position="1"/>
        <end position="17"/>
    </location>
</feature>
<keyword evidence="3" id="KW-1185">Reference proteome</keyword>
<dbReference type="OrthoDB" id="5854173at2759"/>
<sequence>MKSFFVGFMAIFVAVESLTCYSGSRGELKGKITESFVQEKCDDSMTYCIESYNSKKDVVTASCQRHSTSKRILNVCQKGIEERDELTIRCCKTDVCNNIGLSKNF</sequence>
<name>A0A9P1N5J7_9PELO</name>
<comment type="caution">
    <text evidence="2">The sequence shown here is derived from an EMBL/GenBank/DDBJ whole genome shotgun (WGS) entry which is preliminary data.</text>
</comment>
<evidence type="ECO:0000313" key="2">
    <source>
        <dbReference type="EMBL" id="CAI5448632.1"/>
    </source>
</evidence>
<keyword evidence="1" id="KW-0732">Signal</keyword>
<reference evidence="2" key="1">
    <citation type="submission" date="2022-11" db="EMBL/GenBank/DDBJ databases">
        <authorList>
            <person name="Kikuchi T."/>
        </authorList>
    </citation>
    <scope>NUCLEOTIDE SEQUENCE</scope>
    <source>
        <strain evidence="2">PS1010</strain>
    </source>
</reference>
<protein>
    <submittedName>
        <fullName evidence="2">Uncharacterized protein</fullName>
    </submittedName>
</protein>
<dbReference type="PANTHER" id="PTHR34721">
    <property type="entry name" value="PROTEIN CBG09734"/>
    <property type="match status" value="1"/>
</dbReference>
<accession>A0A9P1N5J7</accession>
<feature type="chain" id="PRO_5040260138" evidence="1">
    <location>
        <begin position="18"/>
        <end position="105"/>
    </location>
</feature>
<organism evidence="2 3">
    <name type="scientific">Caenorhabditis angaria</name>
    <dbReference type="NCBI Taxonomy" id="860376"/>
    <lineage>
        <taxon>Eukaryota</taxon>
        <taxon>Metazoa</taxon>
        <taxon>Ecdysozoa</taxon>
        <taxon>Nematoda</taxon>
        <taxon>Chromadorea</taxon>
        <taxon>Rhabditida</taxon>
        <taxon>Rhabditina</taxon>
        <taxon>Rhabditomorpha</taxon>
        <taxon>Rhabditoidea</taxon>
        <taxon>Rhabditidae</taxon>
        <taxon>Peloderinae</taxon>
        <taxon>Caenorhabditis</taxon>
    </lineage>
</organism>
<dbReference type="Proteomes" id="UP001152747">
    <property type="component" value="Unassembled WGS sequence"/>
</dbReference>
<gene>
    <name evidence="2" type="ORF">CAMP_LOCUS11269</name>
</gene>
<dbReference type="SUPFAM" id="SSF57302">
    <property type="entry name" value="Snake toxin-like"/>
    <property type="match status" value="1"/>
</dbReference>
<proteinExistence type="predicted"/>
<dbReference type="InterPro" id="IPR045860">
    <property type="entry name" value="Snake_toxin-like_sf"/>
</dbReference>
<dbReference type="AlphaFoldDB" id="A0A9P1N5J7"/>
<dbReference type="PANTHER" id="PTHR34721:SF10">
    <property type="entry name" value="ACTIVIN TYPES I AND II RECEPTOR DOMAIN-CONTAINING PROTEIN-RELATED"/>
    <property type="match status" value="1"/>
</dbReference>
<evidence type="ECO:0000256" key="1">
    <source>
        <dbReference type="SAM" id="SignalP"/>
    </source>
</evidence>